<keyword evidence="4" id="KW-0687">Ribonucleoprotein</keyword>
<organism evidence="7 8">
    <name type="scientific">Fluviispira multicolorata</name>
    <dbReference type="NCBI Taxonomy" id="2654512"/>
    <lineage>
        <taxon>Bacteria</taxon>
        <taxon>Pseudomonadati</taxon>
        <taxon>Bdellovibrionota</taxon>
        <taxon>Oligoflexia</taxon>
        <taxon>Silvanigrellales</taxon>
        <taxon>Silvanigrellaceae</taxon>
        <taxon>Fluviispira</taxon>
    </lineage>
</organism>
<dbReference type="NCBIfam" id="TIGR01308">
    <property type="entry name" value="rpmD_bact"/>
    <property type="match status" value="1"/>
</dbReference>
<dbReference type="Gene3D" id="3.30.1390.20">
    <property type="entry name" value="Ribosomal protein L30, ferredoxin-like fold domain"/>
    <property type="match status" value="1"/>
</dbReference>
<evidence type="ECO:0000256" key="3">
    <source>
        <dbReference type="ARBA" id="ARBA00022980"/>
    </source>
</evidence>
<dbReference type="GO" id="GO:0006412">
    <property type="term" value="P:translation"/>
    <property type="evidence" value="ECO:0007669"/>
    <property type="project" value="InterPro"/>
</dbReference>
<dbReference type="SUPFAM" id="SSF55129">
    <property type="entry name" value="Ribosomal protein L30p/L7e"/>
    <property type="match status" value="1"/>
</dbReference>
<gene>
    <name evidence="7" type="primary">rpmD</name>
    <name evidence="7" type="ORF">GCL57_09425</name>
</gene>
<dbReference type="GO" id="GO:0015934">
    <property type="term" value="C:large ribosomal subunit"/>
    <property type="evidence" value="ECO:0007669"/>
    <property type="project" value="InterPro"/>
</dbReference>
<sequence length="65" mass="7190">MKSIDTKNIKVTLLRSFAGRNESQRKTLVSLGLSKIGSSRVLPNVNPILGQVNKVIQFIRVEPAE</sequence>
<dbReference type="InterPro" id="IPR036919">
    <property type="entry name" value="Ribo_uL30_ferredoxin-like_sf"/>
</dbReference>
<dbReference type="CDD" id="cd01658">
    <property type="entry name" value="Ribosomal_L30"/>
    <property type="match status" value="1"/>
</dbReference>
<protein>
    <recommendedName>
        <fullName evidence="5">50S ribosomal protein L30</fullName>
    </recommendedName>
</protein>
<evidence type="ECO:0000259" key="6">
    <source>
        <dbReference type="Pfam" id="PF00327"/>
    </source>
</evidence>
<evidence type="ECO:0000256" key="5">
    <source>
        <dbReference type="ARBA" id="ARBA00035492"/>
    </source>
</evidence>
<evidence type="ECO:0000313" key="7">
    <source>
        <dbReference type="EMBL" id="KAB8029752.1"/>
    </source>
</evidence>
<dbReference type="InterPro" id="IPR005996">
    <property type="entry name" value="Ribosomal_uL30_bac-type"/>
</dbReference>
<feature type="domain" description="Large ribosomal subunit protein uL30-like ferredoxin-like fold" evidence="6">
    <location>
        <begin position="9"/>
        <end position="56"/>
    </location>
</feature>
<evidence type="ECO:0000256" key="1">
    <source>
        <dbReference type="ARBA" id="ARBA00007594"/>
    </source>
</evidence>
<evidence type="ECO:0000256" key="4">
    <source>
        <dbReference type="ARBA" id="ARBA00023274"/>
    </source>
</evidence>
<dbReference type="HAMAP" id="MF_01371_B">
    <property type="entry name" value="Ribosomal_uL30_B"/>
    <property type="match status" value="1"/>
</dbReference>
<proteinExistence type="inferred from homology"/>
<dbReference type="AlphaFoldDB" id="A0A833JC30"/>
<dbReference type="EMBL" id="WFLN01000007">
    <property type="protein sequence ID" value="KAB8029752.1"/>
    <property type="molecule type" value="Genomic_DNA"/>
</dbReference>
<dbReference type="Pfam" id="PF00327">
    <property type="entry name" value="Ribosomal_L30"/>
    <property type="match status" value="1"/>
</dbReference>
<comment type="subunit">
    <text evidence="2">Part of the 50S ribosomal subunit.</text>
</comment>
<evidence type="ECO:0000256" key="2">
    <source>
        <dbReference type="ARBA" id="ARBA00011838"/>
    </source>
</evidence>
<dbReference type="GO" id="GO:0003735">
    <property type="term" value="F:structural constituent of ribosome"/>
    <property type="evidence" value="ECO:0007669"/>
    <property type="project" value="InterPro"/>
</dbReference>
<dbReference type="InterPro" id="IPR016082">
    <property type="entry name" value="Ribosomal_uL30_ferredoxin-like"/>
</dbReference>
<keyword evidence="3 7" id="KW-0689">Ribosomal protein</keyword>
<evidence type="ECO:0000313" key="8">
    <source>
        <dbReference type="Proteomes" id="UP000442694"/>
    </source>
</evidence>
<dbReference type="Proteomes" id="UP000442694">
    <property type="component" value="Unassembled WGS sequence"/>
</dbReference>
<keyword evidence="8" id="KW-1185">Reference proteome</keyword>
<accession>A0A833JC30</accession>
<dbReference type="RefSeq" id="WP_152213099.1">
    <property type="nucleotide sequence ID" value="NZ_WFLN01000007.1"/>
</dbReference>
<comment type="similarity">
    <text evidence="1">Belongs to the universal ribosomal protein uL30 family.</text>
</comment>
<reference evidence="7 8" key="1">
    <citation type="submission" date="2019-10" db="EMBL/GenBank/DDBJ databases">
        <title>New genus of Silvanigrellaceae.</title>
        <authorList>
            <person name="Pitt A."/>
            <person name="Hahn M.W."/>
        </authorList>
    </citation>
    <scope>NUCLEOTIDE SEQUENCE [LARGE SCALE GENOMIC DNA]</scope>
    <source>
        <strain evidence="7 8">33A1-SZDP</strain>
    </source>
</reference>
<name>A0A833JC30_9BACT</name>
<comment type="caution">
    <text evidence="7">The sequence shown here is derived from an EMBL/GenBank/DDBJ whole genome shotgun (WGS) entry which is preliminary data.</text>
</comment>